<dbReference type="GO" id="GO:0032259">
    <property type="term" value="P:methylation"/>
    <property type="evidence" value="ECO:0007669"/>
    <property type="project" value="UniProtKB-KW"/>
</dbReference>
<keyword evidence="1" id="KW-0489">Methyltransferase</keyword>
<dbReference type="Gene3D" id="3.40.50.150">
    <property type="entry name" value="Vaccinia Virus protein VP39"/>
    <property type="match status" value="1"/>
</dbReference>
<evidence type="ECO:0000313" key="2">
    <source>
        <dbReference type="Proteomes" id="UP000703893"/>
    </source>
</evidence>
<dbReference type="InterPro" id="IPR029063">
    <property type="entry name" value="SAM-dependent_MTases_sf"/>
</dbReference>
<dbReference type="SUPFAM" id="SSF53335">
    <property type="entry name" value="S-adenosyl-L-methionine-dependent methyltransferases"/>
    <property type="match status" value="1"/>
</dbReference>
<comment type="caution">
    <text evidence="1">The sequence shown here is derived from an EMBL/GenBank/DDBJ whole genome shotgun (WGS) entry which is preliminary data.</text>
</comment>
<proteinExistence type="predicted"/>
<accession>A0A937X1T5</accession>
<dbReference type="AlphaFoldDB" id="A0A937X1T5"/>
<keyword evidence="1" id="KW-0808">Transferase</keyword>
<gene>
    <name evidence="1" type="ORF">FJZ00_04280</name>
</gene>
<organism evidence="1 2">
    <name type="scientific">Candidatus Tanganyikabacteria bacterium</name>
    <dbReference type="NCBI Taxonomy" id="2961651"/>
    <lineage>
        <taxon>Bacteria</taxon>
        <taxon>Bacillati</taxon>
        <taxon>Candidatus Sericytochromatia</taxon>
        <taxon>Candidatus Tanganyikabacteria</taxon>
    </lineage>
</organism>
<reference evidence="1 2" key="1">
    <citation type="submission" date="2019-03" db="EMBL/GenBank/DDBJ databases">
        <title>Lake Tanganyika Metagenome-Assembled Genomes (MAGs).</title>
        <authorList>
            <person name="Tran P."/>
        </authorList>
    </citation>
    <scope>NUCLEOTIDE SEQUENCE [LARGE SCALE GENOMIC DNA]</scope>
    <source>
        <strain evidence="1">K_DeepCast_65m_m2_236</strain>
    </source>
</reference>
<name>A0A937X1T5_9BACT</name>
<sequence length="236" mass="27126">METSTGSVLLDFFENHDHRLIHKWNHYFEIYERHFAAFRGKPVSLLEFGVSHGGSLQMWKYYLGPQAQIYGVDIEPRCATLMEENVTILIGDQENREWLRSLKRSLPTFDIIIDDGGHTMAQQITTFEEMYPQLNLGGVYLAEDLLTSYMPGYGGAYRHPGSFIEYTKNFIDQLHAWHSGDPSLFVDDFTLSAFALHYYDSVLVIEKRPMSQPDHRMKGMPSFPLNAAEQAVYSKG</sequence>
<evidence type="ECO:0000313" key="1">
    <source>
        <dbReference type="EMBL" id="MBM3274343.1"/>
    </source>
</evidence>
<dbReference type="EMBL" id="VGJX01000187">
    <property type="protein sequence ID" value="MBM3274343.1"/>
    <property type="molecule type" value="Genomic_DNA"/>
</dbReference>
<dbReference type="GO" id="GO:0008168">
    <property type="term" value="F:methyltransferase activity"/>
    <property type="evidence" value="ECO:0007669"/>
    <property type="project" value="UniProtKB-KW"/>
</dbReference>
<protein>
    <submittedName>
        <fullName evidence="1">Class I SAM-dependent methyltransferase</fullName>
    </submittedName>
</protein>
<dbReference type="Pfam" id="PF13578">
    <property type="entry name" value="Methyltransf_24"/>
    <property type="match status" value="1"/>
</dbReference>
<dbReference type="Proteomes" id="UP000703893">
    <property type="component" value="Unassembled WGS sequence"/>
</dbReference>